<dbReference type="PANTHER" id="PTHR43384">
    <property type="entry name" value="SEPTUM SITE-DETERMINING PROTEIN MIND HOMOLOG, CHLOROPLASTIC-RELATED"/>
    <property type="match status" value="1"/>
</dbReference>
<keyword evidence="1" id="KW-0547">Nucleotide-binding</keyword>
<dbReference type="GO" id="GO:0051782">
    <property type="term" value="P:negative regulation of cell division"/>
    <property type="evidence" value="ECO:0007669"/>
    <property type="project" value="TreeGrafter"/>
</dbReference>
<evidence type="ECO:0000313" key="5">
    <source>
        <dbReference type="Proteomes" id="UP000655751"/>
    </source>
</evidence>
<dbReference type="GO" id="GO:0009898">
    <property type="term" value="C:cytoplasmic side of plasma membrane"/>
    <property type="evidence" value="ECO:0007669"/>
    <property type="project" value="TreeGrafter"/>
</dbReference>
<dbReference type="NCBIfam" id="NF040564">
    <property type="entry name" value="SCO2523_fam"/>
    <property type="match status" value="1"/>
</dbReference>
<dbReference type="InterPro" id="IPR027417">
    <property type="entry name" value="P-loop_NTPase"/>
</dbReference>
<dbReference type="GO" id="GO:0016887">
    <property type="term" value="F:ATP hydrolysis activity"/>
    <property type="evidence" value="ECO:0007669"/>
    <property type="project" value="TreeGrafter"/>
</dbReference>
<dbReference type="Gene3D" id="3.40.50.300">
    <property type="entry name" value="P-loop containing nucleotide triphosphate hydrolases"/>
    <property type="match status" value="1"/>
</dbReference>
<gene>
    <name evidence="4" type="ORF">IT779_05340</name>
</gene>
<dbReference type="InterPro" id="IPR050625">
    <property type="entry name" value="ParA/MinD_ATPase"/>
</dbReference>
<evidence type="ECO:0000313" key="4">
    <source>
        <dbReference type="EMBL" id="MBH0775708.1"/>
    </source>
</evidence>
<dbReference type="InterPro" id="IPR002586">
    <property type="entry name" value="CobQ/CobB/MinD/ParA_Nub-bd_dom"/>
</dbReference>
<dbReference type="EMBL" id="JADMLG010000002">
    <property type="protein sequence ID" value="MBH0775708.1"/>
    <property type="molecule type" value="Genomic_DNA"/>
</dbReference>
<dbReference type="SUPFAM" id="SSF52540">
    <property type="entry name" value="P-loop containing nucleoside triphosphate hydrolases"/>
    <property type="match status" value="1"/>
</dbReference>
<reference evidence="4" key="1">
    <citation type="submission" date="2020-11" db="EMBL/GenBank/DDBJ databases">
        <title>Nocardia NEAU-351.nov., a novel actinomycete isolated from the cow dung.</title>
        <authorList>
            <person name="Zhang X."/>
        </authorList>
    </citation>
    <scope>NUCLEOTIDE SEQUENCE</scope>
    <source>
        <strain evidence="4">NEAU-351</strain>
    </source>
</reference>
<feature type="domain" description="CobQ/CobB/MinD/ParA nucleotide binding" evidence="3">
    <location>
        <begin position="4"/>
        <end position="138"/>
    </location>
</feature>
<evidence type="ECO:0000256" key="1">
    <source>
        <dbReference type="ARBA" id="ARBA00022741"/>
    </source>
</evidence>
<evidence type="ECO:0000256" key="2">
    <source>
        <dbReference type="ARBA" id="ARBA00022840"/>
    </source>
</evidence>
<evidence type="ECO:0000259" key="3">
    <source>
        <dbReference type="Pfam" id="PF01656"/>
    </source>
</evidence>
<dbReference type="GO" id="GO:0005829">
    <property type="term" value="C:cytosol"/>
    <property type="evidence" value="ECO:0007669"/>
    <property type="project" value="TreeGrafter"/>
</dbReference>
<sequence>MLVFATSDKGGTGRSVTSCNIAYRLSLSGRNVAYVDFDFGSPTAGALFEIGSIERGISTEPGTHVSGVHNYLLGRNGSPARVDVASNTDRTELKRTTQRAGRLVLLPGDEGGAEFLTCDEEMVERCVELLAALDQEFRVVVVDLSAGRSVALEIALKATIQPALRRRTARWLIFHRWTRQHVLAAAGLVHGPNGFLEAGVEYGHTDAELLGSVRFVRTAVPTTVSYLSADHPAQSTWLLEQDAALRRLATANRLGTTSVLGATPVEPVLQWREQLVLDSDVNAHIAKAETTQAYIELARRLVDDTAWEML</sequence>
<dbReference type="GO" id="GO:0005524">
    <property type="term" value="F:ATP binding"/>
    <property type="evidence" value="ECO:0007669"/>
    <property type="project" value="UniProtKB-KW"/>
</dbReference>
<keyword evidence="2" id="KW-0067">ATP-binding</keyword>
<organism evidence="4 5">
    <name type="scientific">Nocardia bovistercoris</name>
    <dbReference type="NCBI Taxonomy" id="2785916"/>
    <lineage>
        <taxon>Bacteria</taxon>
        <taxon>Bacillati</taxon>
        <taxon>Actinomycetota</taxon>
        <taxon>Actinomycetes</taxon>
        <taxon>Mycobacteriales</taxon>
        <taxon>Nocardiaceae</taxon>
        <taxon>Nocardia</taxon>
    </lineage>
</organism>
<dbReference type="PANTHER" id="PTHR43384:SF6">
    <property type="entry name" value="SEPTUM SITE-DETERMINING PROTEIN MIND HOMOLOG, CHLOROPLASTIC"/>
    <property type="match status" value="1"/>
</dbReference>
<comment type="caution">
    <text evidence="4">The sequence shown here is derived from an EMBL/GenBank/DDBJ whole genome shotgun (WGS) entry which is preliminary data.</text>
</comment>
<protein>
    <recommendedName>
        <fullName evidence="3">CobQ/CobB/MinD/ParA nucleotide binding domain-containing protein</fullName>
    </recommendedName>
</protein>
<name>A0A931I882_9NOCA</name>
<proteinExistence type="predicted"/>
<dbReference type="AlphaFoldDB" id="A0A931I882"/>
<dbReference type="RefSeq" id="WP_196148046.1">
    <property type="nucleotide sequence ID" value="NZ_JADMLG010000002.1"/>
</dbReference>
<dbReference type="Pfam" id="PF01656">
    <property type="entry name" value="CbiA"/>
    <property type="match status" value="1"/>
</dbReference>
<dbReference type="Proteomes" id="UP000655751">
    <property type="component" value="Unassembled WGS sequence"/>
</dbReference>
<keyword evidence="5" id="KW-1185">Reference proteome</keyword>
<accession>A0A931I882</accession>